<evidence type="ECO:0000256" key="17">
    <source>
        <dbReference type="SAM" id="MobiDB-lite"/>
    </source>
</evidence>
<feature type="compositionally biased region" description="Low complexity" evidence="17">
    <location>
        <begin position="530"/>
        <end position="542"/>
    </location>
</feature>
<evidence type="ECO:0000256" key="11">
    <source>
        <dbReference type="ARBA" id="ARBA00022801"/>
    </source>
</evidence>
<evidence type="ECO:0000259" key="18">
    <source>
        <dbReference type="PROSITE" id="PS50013"/>
    </source>
</evidence>
<dbReference type="SUPFAM" id="SSF82199">
    <property type="entry name" value="SET domain"/>
    <property type="match status" value="1"/>
</dbReference>
<dbReference type="InterPro" id="IPR023780">
    <property type="entry name" value="Chromo_domain"/>
</dbReference>
<feature type="region of interest" description="Disordered" evidence="17">
    <location>
        <begin position="518"/>
        <end position="573"/>
    </location>
</feature>
<evidence type="ECO:0000256" key="13">
    <source>
        <dbReference type="ARBA" id="ARBA00023134"/>
    </source>
</evidence>
<keyword evidence="9" id="KW-0949">S-adenosyl-L-methionine</keyword>
<dbReference type="InterPro" id="IPR004161">
    <property type="entry name" value="EFTu-like_2"/>
</dbReference>
<reference evidence="22" key="1">
    <citation type="submission" date="2020-11" db="EMBL/GenBank/DDBJ databases">
        <authorList>
            <person name="Whiteford S."/>
        </authorList>
    </citation>
    <scope>NUCLEOTIDE SEQUENCE</scope>
</reference>
<gene>
    <name evidence="22" type="ORF">PLXY2_LOCUS10954</name>
</gene>
<dbReference type="AlphaFoldDB" id="A0A8S4G078"/>
<dbReference type="Gene3D" id="2.170.270.10">
    <property type="entry name" value="SET domain"/>
    <property type="match status" value="1"/>
</dbReference>
<keyword evidence="11" id="KW-0378">Hydrolase</keyword>
<dbReference type="Pfam" id="PF00009">
    <property type="entry name" value="GTP_EFTU"/>
    <property type="match status" value="1"/>
</dbReference>
<dbReference type="GO" id="GO:0001731">
    <property type="term" value="P:formation of translation preinitiation complex"/>
    <property type="evidence" value="ECO:0007669"/>
    <property type="project" value="TreeGrafter"/>
</dbReference>
<protein>
    <recommendedName>
        <fullName evidence="5">protein-synthesizing GTPase</fullName>
        <ecNumber evidence="5">3.6.5.3</ecNumber>
    </recommendedName>
</protein>
<accession>A0A8S4G078</accession>
<comment type="caution">
    <text evidence="22">The sequence shown here is derived from an EMBL/GenBank/DDBJ whole genome shotgun (WGS) entry which is preliminary data.</text>
</comment>
<evidence type="ECO:0000259" key="19">
    <source>
        <dbReference type="PROSITE" id="PS50280"/>
    </source>
</evidence>
<dbReference type="InterPro" id="IPR046341">
    <property type="entry name" value="SET_dom_sf"/>
</dbReference>
<dbReference type="InterPro" id="IPR044127">
    <property type="entry name" value="eIF2g_dom_2"/>
</dbReference>
<dbReference type="SMART" id="SM00317">
    <property type="entry name" value="SET"/>
    <property type="match status" value="1"/>
</dbReference>
<evidence type="ECO:0000256" key="9">
    <source>
        <dbReference type="ARBA" id="ARBA00022691"/>
    </source>
</evidence>
<dbReference type="EC" id="3.6.5.3" evidence="5"/>
<dbReference type="CDD" id="cd10542">
    <property type="entry name" value="SET_SUV39H"/>
    <property type="match status" value="1"/>
</dbReference>
<dbReference type="InterPro" id="IPR015256">
    <property type="entry name" value="eIF2g_C"/>
</dbReference>
<dbReference type="Pfam" id="PF09173">
    <property type="entry name" value="eIF2_C"/>
    <property type="match status" value="1"/>
</dbReference>
<keyword evidence="12" id="KW-0648">Protein biosynthesis</keyword>
<feature type="domain" description="SET" evidence="19">
    <location>
        <begin position="393"/>
        <end position="518"/>
    </location>
</feature>
<evidence type="ECO:0000256" key="5">
    <source>
        <dbReference type="ARBA" id="ARBA00011986"/>
    </source>
</evidence>
<comment type="subcellular location">
    <subcellularLocation>
        <location evidence="3">Chromosome</location>
        <location evidence="3">Centromere</location>
    </subcellularLocation>
    <subcellularLocation>
        <location evidence="2">Cytoplasm</location>
    </subcellularLocation>
    <subcellularLocation>
        <location evidence="1">Nucleus</location>
    </subcellularLocation>
</comment>
<proteinExistence type="inferred from homology"/>
<evidence type="ECO:0000313" key="22">
    <source>
        <dbReference type="EMBL" id="CAG9132718.1"/>
    </source>
</evidence>
<comment type="similarity">
    <text evidence="4">Belongs to the TRAFAC class translation factor GTPase superfamily. Classic translation factor GTPase family. EF-Tu/EF-1A subfamily.</text>
</comment>
<evidence type="ECO:0000256" key="6">
    <source>
        <dbReference type="ARBA" id="ARBA00022454"/>
    </source>
</evidence>
<organism evidence="22 23">
    <name type="scientific">Plutella xylostella</name>
    <name type="common">Diamondback moth</name>
    <name type="synonym">Plutella maculipennis</name>
    <dbReference type="NCBI Taxonomy" id="51655"/>
    <lineage>
        <taxon>Eukaryota</taxon>
        <taxon>Metazoa</taxon>
        <taxon>Ecdysozoa</taxon>
        <taxon>Arthropoda</taxon>
        <taxon>Hexapoda</taxon>
        <taxon>Insecta</taxon>
        <taxon>Pterygota</taxon>
        <taxon>Neoptera</taxon>
        <taxon>Endopterygota</taxon>
        <taxon>Lepidoptera</taxon>
        <taxon>Glossata</taxon>
        <taxon>Ditrysia</taxon>
        <taxon>Yponomeutoidea</taxon>
        <taxon>Plutellidae</taxon>
        <taxon>Plutella</taxon>
    </lineage>
</organism>
<dbReference type="Gene3D" id="2.40.50.40">
    <property type="match status" value="1"/>
</dbReference>
<dbReference type="PROSITE" id="PS50867">
    <property type="entry name" value="PRE_SET"/>
    <property type="match status" value="1"/>
</dbReference>
<dbReference type="InterPro" id="IPR023779">
    <property type="entry name" value="Chromodomain_CS"/>
</dbReference>
<dbReference type="PROSITE" id="PS50013">
    <property type="entry name" value="CHROMO_2"/>
    <property type="match status" value="1"/>
</dbReference>
<dbReference type="GO" id="GO:0003743">
    <property type="term" value="F:translation initiation factor activity"/>
    <property type="evidence" value="ECO:0007669"/>
    <property type="project" value="UniProtKB-KW"/>
</dbReference>
<dbReference type="Gene3D" id="2.40.30.10">
    <property type="entry name" value="Translation factors"/>
    <property type="match status" value="2"/>
</dbReference>
<dbReference type="SUPFAM" id="SSF50465">
    <property type="entry name" value="EF-Tu/eEF-1alpha/eIF2-gamma C-terminal domain"/>
    <property type="match status" value="1"/>
</dbReference>
<dbReference type="GO" id="GO:0005525">
    <property type="term" value="F:GTP binding"/>
    <property type="evidence" value="ECO:0007669"/>
    <property type="project" value="UniProtKB-KW"/>
</dbReference>
<dbReference type="InterPro" id="IPR001214">
    <property type="entry name" value="SET_dom"/>
</dbReference>
<dbReference type="SMART" id="SM00298">
    <property type="entry name" value="CHROMO"/>
    <property type="match status" value="1"/>
</dbReference>
<dbReference type="InterPro" id="IPR009000">
    <property type="entry name" value="Transl_B-barrel_sf"/>
</dbReference>
<sequence>MASSDGRNPNPQSNLRQQNLTELDVTKLSALSPEVISRQATINIGTIGHVAHGKSTVVKAISGVQTVRFKNELERNITIKLERLSDTIVKLYHERAAEREEAMFFEKLQRSQKRHFTPEIDDLPPAKKKKGNKQEKDEFIIESILDYKLESGKELFFVKWKGYSHDDNTWEPIDNLDNCPLILSAFVAAQEVKHCTELEKLKQEISFDCLLSEENLLKRLRDVEDIDISAIKQTLILKLLFMLSLDESEEDCVSDLVQETRDAYQLYVTARKRCRQLKDLKNWEDHLNQVDTSKKLIVENKYDFAGPPENFEYINQSIPGFGVVIPDEPPIGCECTACDCRSKSCCGMQAGLYAYTKKKQLRVAPGTPIYECNKACKCSAECSNRVVQGGRNIKLCIFRTSNGCGWGVRTEQKIKQGQFICQYVGEVITFEEAEKRGREYDANGLTYLFDLDFNSVENPYTIDAAQLGNVSHFINHSCEPNLGVWAVWADCLDPNLPMLALFSTCDVEAGEEIRFDYLQKASEPEDGETASRSSSSEVRSASGQEPVIPGDSETAAVEVTSSPSKTRFEAHQSNRTHRNLTECKCGAVNCYANAKIYKCDNPKCPRPASFISGSSGKDDNFPCLRPACSGRFQLVRHVSFVDCPGHDILMATMLNGAAVMDAALLLIAGNESCPQPQTSEHLAAIEIMKLKHILILQNKIDLVKEGQAKEQHEQIVKFVQGTVAEGAPIIPISAQLKYNIEVLCEYITKKIPVPLRDFTSPPRMIVIRSFDVNKPGCEVDDLRGGVAGGSILQGVLTVGMEIEVRPGLVSKDADGKLTCRPIFSRIVSLFAEQNELQYAVPGGLIGVGTKIEPTLCRADRLVGQVLGAVGALPGIFVKLEVSYYLLKRLLGVRTEGDKKAAKVQKLTRNEILLVNIGSLSTGGRVIATKADLAKITLTNPVCTEIGEKVALSRRVENHWRLIGWGQIQGGETIEPTKN</sequence>
<evidence type="ECO:0000256" key="15">
    <source>
        <dbReference type="ARBA" id="ARBA00023328"/>
    </source>
</evidence>
<dbReference type="EMBL" id="CAJHNJ030000052">
    <property type="protein sequence ID" value="CAG9132718.1"/>
    <property type="molecule type" value="Genomic_DNA"/>
</dbReference>
<evidence type="ECO:0000256" key="3">
    <source>
        <dbReference type="ARBA" id="ARBA00004584"/>
    </source>
</evidence>
<feature type="domain" description="Pre-SET" evidence="20">
    <location>
        <begin position="331"/>
        <end position="390"/>
    </location>
</feature>
<dbReference type="Pfam" id="PF05033">
    <property type="entry name" value="Pre-SET"/>
    <property type="match status" value="1"/>
</dbReference>
<evidence type="ECO:0000259" key="20">
    <source>
        <dbReference type="PROSITE" id="PS50867"/>
    </source>
</evidence>
<keyword evidence="10" id="KW-0547">Nucleotide-binding</keyword>
<evidence type="ECO:0000256" key="2">
    <source>
        <dbReference type="ARBA" id="ARBA00004496"/>
    </source>
</evidence>
<dbReference type="InterPro" id="IPR000795">
    <property type="entry name" value="T_Tr_GTP-bd_dom"/>
</dbReference>
<dbReference type="Proteomes" id="UP000653454">
    <property type="component" value="Unassembled WGS sequence"/>
</dbReference>
<feature type="domain" description="Tr-type G" evidence="21">
    <location>
        <begin position="636"/>
        <end position="755"/>
    </location>
</feature>
<keyword evidence="13" id="KW-0342">GTP-binding</keyword>
<dbReference type="CDD" id="cd15490">
    <property type="entry name" value="eIF2_gamma_III"/>
    <property type="match status" value="1"/>
</dbReference>
<evidence type="ECO:0000256" key="16">
    <source>
        <dbReference type="ARBA" id="ARBA00048107"/>
    </source>
</evidence>
<evidence type="ECO:0000256" key="10">
    <source>
        <dbReference type="ARBA" id="ARBA00022741"/>
    </source>
</evidence>
<dbReference type="GO" id="GO:0008270">
    <property type="term" value="F:zinc ion binding"/>
    <property type="evidence" value="ECO:0007669"/>
    <property type="project" value="InterPro"/>
</dbReference>
<dbReference type="FunFam" id="3.40.50.300:FF:000065">
    <property type="entry name" value="Eukaryotic translation initiation factor 2 subunit gamma"/>
    <property type="match status" value="1"/>
</dbReference>
<dbReference type="CDD" id="cd00024">
    <property type="entry name" value="CD_CSD"/>
    <property type="match status" value="1"/>
</dbReference>
<dbReference type="Pfam" id="PF00856">
    <property type="entry name" value="SET"/>
    <property type="match status" value="1"/>
</dbReference>
<evidence type="ECO:0000256" key="4">
    <source>
        <dbReference type="ARBA" id="ARBA00007249"/>
    </source>
</evidence>
<dbReference type="InterPro" id="IPR044128">
    <property type="entry name" value="eIF2g_GTP-bd"/>
</dbReference>
<dbReference type="Pfam" id="PF03144">
    <property type="entry name" value="GTP_EFTU_D2"/>
    <property type="match status" value="1"/>
</dbReference>
<keyword evidence="8" id="KW-0489">Methyltransferase</keyword>
<dbReference type="GO" id="GO:0005634">
    <property type="term" value="C:nucleus"/>
    <property type="evidence" value="ECO:0007669"/>
    <property type="project" value="UniProtKB-SubCell"/>
</dbReference>
<comment type="catalytic activity">
    <reaction evidence="16">
        <text>GTP + H2O = GDP + phosphate + H(+)</text>
        <dbReference type="Rhea" id="RHEA:19669"/>
        <dbReference type="ChEBI" id="CHEBI:15377"/>
        <dbReference type="ChEBI" id="CHEBI:15378"/>
        <dbReference type="ChEBI" id="CHEBI:37565"/>
        <dbReference type="ChEBI" id="CHEBI:43474"/>
        <dbReference type="ChEBI" id="CHEBI:58189"/>
        <dbReference type="EC" id="3.6.5.3"/>
    </reaction>
</comment>
<evidence type="ECO:0000256" key="14">
    <source>
        <dbReference type="ARBA" id="ARBA00023242"/>
    </source>
</evidence>
<dbReference type="GO" id="GO:0005829">
    <property type="term" value="C:cytosol"/>
    <property type="evidence" value="ECO:0007669"/>
    <property type="project" value="TreeGrafter"/>
</dbReference>
<dbReference type="CDD" id="cd03688">
    <property type="entry name" value="eIF2_gamma_II"/>
    <property type="match status" value="1"/>
</dbReference>
<dbReference type="GO" id="GO:0000775">
    <property type="term" value="C:chromosome, centromeric region"/>
    <property type="evidence" value="ECO:0007669"/>
    <property type="project" value="UniProtKB-SubCell"/>
</dbReference>
<dbReference type="InterPro" id="IPR016197">
    <property type="entry name" value="Chromo-like_dom_sf"/>
</dbReference>
<name>A0A8S4G078_PLUXY</name>
<dbReference type="SUPFAM" id="SSF50447">
    <property type="entry name" value="Translation proteins"/>
    <property type="match status" value="1"/>
</dbReference>
<dbReference type="InterPro" id="IPR050543">
    <property type="entry name" value="eIF2G"/>
</dbReference>
<evidence type="ECO:0000256" key="12">
    <source>
        <dbReference type="ARBA" id="ARBA00022917"/>
    </source>
</evidence>
<dbReference type="CDD" id="cd01888">
    <property type="entry name" value="eIF2_gamma"/>
    <property type="match status" value="1"/>
</dbReference>
<evidence type="ECO:0000256" key="1">
    <source>
        <dbReference type="ARBA" id="ARBA00004123"/>
    </source>
</evidence>
<dbReference type="SUPFAM" id="SSF52540">
    <property type="entry name" value="P-loop containing nucleoside triphosphate hydrolases"/>
    <property type="match status" value="2"/>
</dbReference>
<evidence type="ECO:0000313" key="23">
    <source>
        <dbReference type="Proteomes" id="UP000653454"/>
    </source>
</evidence>
<dbReference type="InterPro" id="IPR000953">
    <property type="entry name" value="Chromo/chromo_shadow_dom"/>
</dbReference>
<keyword evidence="14" id="KW-0539">Nucleus</keyword>
<dbReference type="FunFam" id="2.40.30.10:FF:000009">
    <property type="entry name" value="Eukaryotic translation initiation factor 2 subunit gamma"/>
    <property type="match status" value="1"/>
</dbReference>
<dbReference type="NCBIfam" id="NF003077">
    <property type="entry name" value="PRK04000.1"/>
    <property type="match status" value="1"/>
</dbReference>
<keyword evidence="8" id="KW-0808">Transferase</keyword>
<dbReference type="GO" id="GO:0000049">
    <property type="term" value="F:tRNA binding"/>
    <property type="evidence" value="ECO:0007669"/>
    <property type="project" value="InterPro"/>
</dbReference>
<dbReference type="GO" id="GO:0008170">
    <property type="term" value="F:N-methyltransferase activity"/>
    <property type="evidence" value="ECO:0007669"/>
    <property type="project" value="UniProtKB-ARBA"/>
</dbReference>
<dbReference type="InterPro" id="IPR027417">
    <property type="entry name" value="P-loop_NTPase"/>
</dbReference>
<dbReference type="PANTHER" id="PTHR42854:SF3">
    <property type="entry name" value="EUKARYOTIC TRANSLATION INITIATION FACTOR 2 SUBUNIT 3-RELATED"/>
    <property type="match status" value="1"/>
</dbReference>
<dbReference type="PANTHER" id="PTHR42854">
    <property type="entry name" value="EUKARYOTIC TRANSLATION INITIATION FACTOR 2 SUBUNIT 3 FAMILY MEMBER"/>
    <property type="match status" value="1"/>
</dbReference>
<keyword evidence="23" id="KW-1185">Reference proteome</keyword>
<evidence type="ECO:0000256" key="8">
    <source>
        <dbReference type="ARBA" id="ARBA00022603"/>
    </source>
</evidence>
<dbReference type="FunFam" id="2.40.30.10:FF:000011">
    <property type="entry name" value="Eukaryotic translation initiation factor 2 subunit gamma"/>
    <property type="match status" value="1"/>
</dbReference>
<dbReference type="PROSITE" id="PS51722">
    <property type="entry name" value="G_TR_2"/>
    <property type="match status" value="1"/>
</dbReference>
<evidence type="ECO:0000259" key="21">
    <source>
        <dbReference type="PROSITE" id="PS51722"/>
    </source>
</evidence>
<dbReference type="GO" id="GO:0008757">
    <property type="term" value="F:S-adenosylmethionine-dependent methyltransferase activity"/>
    <property type="evidence" value="ECO:0007669"/>
    <property type="project" value="UniProtKB-ARBA"/>
</dbReference>
<evidence type="ECO:0000256" key="7">
    <source>
        <dbReference type="ARBA" id="ARBA00022540"/>
    </source>
</evidence>
<dbReference type="InterPro" id="IPR007728">
    <property type="entry name" value="Pre-SET_dom"/>
</dbReference>
<dbReference type="GO" id="GO:0003924">
    <property type="term" value="F:GTPase activity"/>
    <property type="evidence" value="ECO:0007669"/>
    <property type="project" value="InterPro"/>
</dbReference>
<keyword evidence="7" id="KW-0396">Initiation factor</keyword>
<dbReference type="PROSITE" id="PS50280">
    <property type="entry name" value="SET"/>
    <property type="match status" value="1"/>
</dbReference>
<dbReference type="SUPFAM" id="SSF54160">
    <property type="entry name" value="Chromo domain-like"/>
    <property type="match status" value="1"/>
</dbReference>
<dbReference type="Gene3D" id="3.40.50.300">
    <property type="entry name" value="P-loop containing nucleotide triphosphate hydrolases"/>
    <property type="match status" value="2"/>
</dbReference>
<dbReference type="SMART" id="SM00468">
    <property type="entry name" value="PreSET"/>
    <property type="match status" value="1"/>
</dbReference>
<dbReference type="GO" id="GO:0042054">
    <property type="term" value="F:histone methyltransferase activity"/>
    <property type="evidence" value="ECO:0007669"/>
    <property type="project" value="InterPro"/>
</dbReference>
<dbReference type="Pfam" id="PF00385">
    <property type="entry name" value="Chromo"/>
    <property type="match status" value="1"/>
</dbReference>
<dbReference type="InterPro" id="IPR009001">
    <property type="entry name" value="Transl_elong_EF1A/Init_IF2_C"/>
</dbReference>
<keyword evidence="6" id="KW-0158">Chromosome</keyword>
<dbReference type="GO" id="GO:0032259">
    <property type="term" value="P:methylation"/>
    <property type="evidence" value="ECO:0007669"/>
    <property type="project" value="UniProtKB-KW"/>
</dbReference>
<dbReference type="PROSITE" id="PS00598">
    <property type="entry name" value="CHROMO_1"/>
    <property type="match status" value="1"/>
</dbReference>
<dbReference type="GO" id="GO:0005850">
    <property type="term" value="C:eukaryotic translation initiation factor 2 complex"/>
    <property type="evidence" value="ECO:0007669"/>
    <property type="project" value="TreeGrafter"/>
</dbReference>
<keyword evidence="15" id="KW-0137">Centromere</keyword>
<feature type="domain" description="Chromo" evidence="18">
    <location>
        <begin position="139"/>
        <end position="198"/>
    </location>
</feature>